<gene>
    <name evidence="2" type="ORF">SAMN02745244_01638</name>
</gene>
<protein>
    <submittedName>
        <fullName evidence="2">DNA-binding transcriptional regulator, XRE-family HTH domain</fullName>
    </submittedName>
</protein>
<keyword evidence="2" id="KW-0238">DNA-binding</keyword>
<dbReference type="InterPro" id="IPR010982">
    <property type="entry name" value="Lambda_DNA-bd_dom_sf"/>
</dbReference>
<dbReference type="AlphaFoldDB" id="A0A1M6G8U2"/>
<evidence type="ECO:0000259" key="1">
    <source>
        <dbReference type="PROSITE" id="PS50943"/>
    </source>
</evidence>
<dbReference type="RefSeq" id="WP_073187051.1">
    <property type="nucleotide sequence ID" value="NZ_FQZG01000025.1"/>
</dbReference>
<dbReference type="PROSITE" id="PS50943">
    <property type="entry name" value="HTH_CROC1"/>
    <property type="match status" value="1"/>
</dbReference>
<proteinExistence type="predicted"/>
<evidence type="ECO:0000313" key="3">
    <source>
        <dbReference type="Proteomes" id="UP000184512"/>
    </source>
</evidence>
<dbReference type="EMBL" id="FQZG01000025">
    <property type="protein sequence ID" value="SHJ06349.1"/>
    <property type="molecule type" value="Genomic_DNA"/>
</dbReference>
<accession>A0A1M6G8U2</accession>
<feature type="domain" description="HTH cro/C1-type" evidence="1">
    <location>
        <begin position="15"/>
        <end position="68"/>
    </location>
</feature>
<dbReference type="InterPro" id="IPR001387">
    <property type="entry name" value="Cro/C1-type_HTH"/>
</dbReference>
<name>A0A1M6G8U2_9ACTN</name>
<dbReference type="OrthoDB" id="5083071at2"/>
<keyword evidence="3" id="KW-1185">Reference proteome</keyword>
<dbReference type="Gene3D" id="1.10.260.40">
    <property type="entry name" value="lambda repressor-like DNA-binding domains"/>
    <property type="match status" value="1"/>
</dbReference>
<evidence type="ECO:0000313" key="2">
    <source>
        <dbReference type="EMBL" id="SHJ06349.1"/>
    </source>
</evidence>
<dbReference type="Pfam" id="PF01381">
    <property type="entry name" value="HTH_3"/>
    <property type="match status" value="1"/>
</dbReference>
<dbReference type="SMART" id="SM00530">
    <property type="entry name" value="HTH_XRE"/>
    <property type="match status" value="1"/>
</dbReference>
<dbReference type="SUPFAM" id="SSF47413">
    <property type="entry name" value="lambda repressor-like DNA-binding domains"/>
    <property type="match status" value="1"/>
</dbReference>
<organism evidence="2 3">
    <name type="scientific">Tessaracoccus bendigoensis DSM 12906</name>
    <dbReference type="NCBI Taxonomy" id="1123357"/>
    <lineage>
        <taxon>Bacteria</taxon>
        <taxon>Bacillati</taxon>
        <taxon>Actinomycetota</taxon>
        <taxon>Actinomycetes</taxon>
        <taxon>Propionibacteriales</taxon>
        <taxon>Propionibacteriaceae</taxon>
        <taxon>Tessaracoccus</taxon>
    </lineage>
</organism>
<dbReference type="STRING" id="1123357.SAMN02745244_01638"/>
<dbReference type="Proteomes" id="UP000184512">
    <property type="component" value="Unassembled WGS sequence"/>
</dbReference>
<dbReference type="CDD" id="cd00093">
    <property type="entry name" value="HTH_XRE"/>
    <property type="match status" value="1"/>
</dbReference>
<reference evidence="2 3" key="1">
    <citation type="submission" date="2016-11" db="EMBL/GenBank/DDBJ databases">
        <authorList>
            <person name="Jaros S."/>
            <person name="Januszkiewicz K."/>
            <person name="Wedrychowicz H."/>
        </authorList>
    </citation>
    <scope>NUCLEOTIDE SEQUENCE [LARGE SCALE GENOMIC DNA]</scope>
    <source>
        <strain evidence="2 3">DSM 12906</strain>
    </source>
</reference>
<dbReference type="GO" id="GO:0003677">
    <property type="term" value="F:DNA binding"/>
    <property type="evidence" value="ECO:0007669"/>
    <property type="project" value="UniProtKB-KW"/>
</dbReference>
<sequence>MTDPLDPMQSIAGRVRAARDNLGWTQTELATQAGLSRPTIARIERGDDVSTVTLAKVVDCLGLTLTVVSAVADQG</sequence>